<dbReference type="InterPro" id="IPR058093">
    <property type="entry name" value="LA_2272-like"/>
</dbReference>
<accession>A0A381FPE9</accession>
<protein>
    <submittedName>
        <fullName evidence="1">Uncharacterized protein</fullName>
    </submittedName>
</protein>
<proteinExistence type="predicted"/>
<dbReference type="RefSeq" id="WP_115621498.1">
    <property type="nucleotide sequence ID" value="NZ_UFVR01000004.1"/>
</dbReference>
<evidence type="ECO:0000313" key="1">
    <source>
        <dbReference type="EMBL" id="SUX48363.1"/>
    </source>
</evidence>
<dbReference type="AlphaFoldDB" id="A0A381FPE9"/>
<dbReference type="Proteomes" id="UP000254282">
    <property type="component" value="Unassembled WGS sequence"/>
</dbReference>
<organism evidence="1 2">
    <name type="scientific">Chryseobacterium indoltheticum</name>
    <dbReference type="NCBI Taxonomy" id="254"/>
    <lineage>
        <taxon>Bacteria</taxon>
        <taxon>Pseudomonadati</taxon>
        <taxon>Bacteroidota</taxon>
        <taxon>Flavobacteriia</taxon>
        <taxon>Flavobacteriales</taxon>
        <taxon>Weeksellaceae</taxon>
        <taxon>Chryseobacterium group</taxon>
        <taxon>Chryseobacterium</taxon>
    </lineage>
</organism>
<dbReference type="EMBL" id="UFVR01000004">
    <property type="protein sequence ID" value="SUX48363.1"/>
    <property type="molecule type" value="Genomic_DNA"/>
</dbReference>
<name>A0A381FPE9_9FLAO</name>
<evidence type="ECO:0000313" key="2">
    <source>
        <dbReference type="Proteomes" id="UP000254282"/>
    </source>
</evidence>
<gene>
    <name evidence="1" type="ORF">NCTC13532_03971</name>
</gene>
<dbReference type="NCBIfam" id="NF047436">
    <property type="entry name" value="LA_2272_repeat"/>
    <property type="match status" value="1"/>
</dbReference>
<reference evidence="1 2" key="1">
    <citation type="submission" date="2018-06" db="EMBL/GenBank/DDBJ databases">
        <authorList>
            <consortium name="Pathogen Informatics"/>
            <person name="Doyle S."/>
        </authorList>
    </citation>
    <scope>NUCLEOTIDE SEQUENCE [LARGE SCALE GENOMIC DNA]</scope>
    <source>
        <strain evidence="1 2">NCTC13532</strain>
    </source>
</reference>
<sequence>MKTNLLAIALVMSSLYFGQDSLKIKSALVTVNPQNKNLRNTNGLNVGVLDDYQKQRINGLNLQANPISLIYPLIPKALPVPSKETSTVTVSGLHLSTGGMVDGEKLNGLGISIYHHCRITNGVSVNFYNNTSGILNGIHISGFVNNSLKGNGLNMAFLGNYSDDFKGVQVAIFNQSEKMKGMQIGLVNKSKKMKGLQIGLWNENEKRKLPIINWNFKSKKEKL</sequence>